<dbReference type="AlphaFoldDB" id="A0A6J6EQV2"/>
<proteinExistence type="predicted"/>
<reference evidence="2" key="1">
    <citation type="submission" date="2020-05" db="EMBL/GenBank/DDBJ databases">
        <authorList>
            <person name="Chiriac C."/>
            <person name="Salcher M."/>
            <person name="Ghai R."/>
            <person name="Kavagutti S V."/>
        </authorList>
    </citation>
    <scope>NUCLEOTIDE SEQUENCE</scope>
</reference>
<dbReference type="EMBL" id="CAEZTR010000045">
    <property type="protein sequence ID" value="CAB4577284.1"/>
    <property type="molecule type" value="Genomic_DNA"/>
</dbReference>
<protein>
    <submittedName>
        <fullName evidence="2">Unannotated protein</fullName>
    </submittedName>
</protein>
<sequence>MRARFHTREQHIEMRRDDLFEWNEALTVGHHDEPRKQIRDLDARKAMLAGDWVVHHNSKVQRKI</sequence>
<evidence type="ECO:0000313" key="1">
    <source>
        <dbReference type="EMBL" id="CAB4555733.1"/>
    </source>
</evidence>
<evidence type="ECO:0000313" key="2">
    <source>
        <dbReference type="EMBL" id="CAB4577284.1"/>
    </source>
</evidence>
<organism evidence="2">
    <name type="scientific">freshwater metagenome</name>
    <dbReference type="NCBI Taxonomy" id="449393"/>
    <lineage>
        <taxon>unclassified sequences</taxon>
        <taxon>metagenomes</taxon>
        <taxon>ecological metagenomes</taxon>
    </lineage>
</organism>
<dbReference type="EMBL" id="CAEZTG010000009">
    <property type="protein sequence ID" value="CAB4555733.1"/>
    <property type="molecule type" value="Genomic_DNA"/>
</dbReference>
<name>A0A6J6EQV2_9ZZZZ</name>
<gene>
    <name evidence="1" type="ORF">UFOPK1603_00186</name>
    <name evidence="2" type="ORF">UFOPK1711_00907</name>
</gene>
<accession>A0A6J6EQV2</accession>